<evidence type="ECO:0008006" key="3">
    <source>
        <dbReference type="Google" id="ProtNLM"/>
    </source>
</evidence>
<name>A0A1D1VR78_RAMVA</name>
<keyword evidence="2" id="KW-1185">Reference proteome</keyword>
<dbReference type="AlphaFoldDB" id="A0A1D1VR78"/>
<sequence length="89" mass="10594">MLSVVRTEYEAIEVPDVDPEAFQGMLRFLYKTRNQHLPCRTSSRSSKWPTRTTSWSWKSHALTLWRVCWIATRITSRIVTLRIRYGNCF</sequence>
<dbReference type="EMBL" id="BDGG01000010">
    <property type="protein sequence ID" value="GAV04072.1"/>
    <property type="molecule type" value="Genomic_DNA"/>
</dbReference>
<reference evidence="1 2" key="1">
    <citation type="journal article" date="2016" name="Nat. Commun.">
        <title>Extremotolerant tardigrade genome and improved radiotolerance of human cultured cells by tardigrade-unique protein.</title>
        <authorList>
            <person name="Hashimoto T."/>
            <person name="Horikawa D.D."/>
            <person name="Saito Y."/>
            <person name="Kuwahara H."/>
            <person name="Kozuka-Hata H."/>
            <person name="Shin-I T."/>
            <person name="Minakuchi Y."/>
            <person name="Ohishi K."/>
            <person name="Motoyama A."/>
            <person name="Aizu T."/>
            <person name="Enomoto A."/>
            <person name="Kondo K."/>
            <person name="Tanaka S."/>
            <person name="Hara Y."/>
            <person name="Koshikawa S."/>
            <person name="Sagara H."/>
            <person name="Miura T."/>
            <person name="Yokobori S."/>
            <person name="Miyagawa K."/>
            <person name="Suzuki Y."/>
            <person name="Kubo T."/>
            <person name="Oyama M."/>
            <person name="Kohara Y."/>
            <person name="Fujiyama A."/>
            <person name="Arakawa K."/>
            <person name="Katayama T."/>
            <person name="Toyoda A."/>
            <person name="Kunieda T."/>
        </authorList>
    </citation>
    <scope>NUCLEOTIDE SEQUENCE [LARGE SCALE GENOMIC DNA]</scope>
    <source>
        <strain evidence="1 2">YOKOZUNA-1</strain>
    </source>
</reference>
<evidence type="ECO:0000313" key="1">
    <source>
        <dbReference type="EMBL" id="GAV04072.1"/>
    </source>
</evidence>
<organism evidence="1 2">
    <name type="scientific">Ramazzottius varieornatus</name>
    <name type="common">Water bear</name>
    <name type="synonym">Tardigrade</name>
    <dbReference type="NCBI Taxonomy" id="947166"/>
    <lineage>
        <taxon>Eukaryota</taxon>
        <taxon>Metazoa</taxon>
        <taxon>Ecdysozoa</taxon>
        <taxon>Tardigrada</taxon>
        <taxon>Eutardigrada</taxon>
        <taxon>Parachela</taxon>
        <taxon>Hypsibioidea</taxon>
        <taxon>Ramazzottiidae</taxon>
        <taxon>Ramazzottius</taxon>
    </lineage>
</organism>
<evidence type="ECO:0000313" key="2">
    <source>
        <dbReference type="Proteomes" id="UP000186922"/>
    </source>
</evidence>
<dbReference type="Proteomes" id="UP000186922">
    <property type="component" value="Unassembled WGS sequence"/>
</dbReference>
<protein>
    <recommendedName>
        <fullName evidence="3">BTB domain-containing protein</fullName>
    </recommendedName>
</protein>
<proteinExistence type="predicted"/>
<gene>
    <name evidence="1" type="primary">RvY_14408</name>
    <name evidence="1" type="synonym">RvY_14408.2</name>
    <name evidence="1" type="ORF">RvY_14408-2</name>
</gene>
<accession>A0A1D1VR78</accession>
<comment type="caution">
    <text evidence="1">The sequence shown here is derived from an EMBL/GenBank/DDBJ whole genome shotgun (WGS) entry which is preliminary data.</text>
</comment>